<reference evidence="1" key="1">
    <citation type="journal article" date="2022" name="Int. J. Mol. Sci.">
        <title>Draft Genome of Tanacetum Coccineum: Genomic Comparison of Closely Related Tanacetum-Family Plants.</title>
        <authorList>
            <person name="Yamashiro T."/>
            <person name="Shiraishi A."/>
            <person name="Nakayama K."/>
            <person name="Satake H."/>
        </authorList>
    </citation>
    <scope>NUCLEOTIDE SEQUENCE</scope>
</reference>
<protein>
    <submittedName>
        <fullName evidence="1">Uncharacterized protein</fullName>
    </submittedName>
</protein>
<proteinExistence type="predicted"/>
<evidence type="ECO:0000313" key="2">
    <source>
        <dbReference type="Proteomes" id="UP001151760"/>
    </source>
</evidence>
<reference evidence="1" key="2">
    <citation type="submission" date="2022-01" db="EMBL/GenBank/DDBJ databases">
        <authorList>
            <person name="Yamashiro T."/>
            <person name="Shiraishi A."/>
            <person name="Satake H."/>
            <person name="Nakayama K."/>
        </authorList>
    </citation>
    <scope>NUCLEOTIDE SEQUENCE</scope>
</reference>
<gene>
    <name evidence="1" type="ORF">Tco_0772074</name>
</gene>
<name>A0ABQ4ZKV3_9ASTR</name>
<evidence type="ECO:0000313" key="1">
    <source>
        <dbReference type="EMBL" id="GJS89438.1"/>
    </source>
</evidence>
<accession>A0ABQ4ZKV3</accession>
<comment type="caution">
    <text evidence="1">The sequence shown here is derived from an EMBL/GenBank/DDBJ whole genome shotgun (WGS) entry which is preliminary data.</text>
</comment>
<organism evidence="1 2">
    <name type="scientific">Tanacetum coccineum</name>
    <dbReference type="NCBI Taxonomy" id="301880"/>
    <lineage>
        <taxon>Eukaryota</taxon>
        <taxon>Viridiplantae</taxon>
        <taxon>Streptophyta</taxon>
        <taxon>Embryophyta</taxon>
        <taxon>Tracheophyta</taxon>
        <taxon>Spermatophyta</taxon>
        <taxon>Magnoliopsida</taxon>
        <taxon>eudicotyledons</taxon>
        <taxon>Gunneridae</taxon>
        <taxon>Pentapetalae</taxon>
        <taxon>asterids</taxon>
        <taxon>campanulids</taxon>
        <taxon>Asterales</taxon>
        <taxon>Asteraceae</taxon>
        <taxon>Asteroideae</taxon>
        <taxon>Anthemideae</taxon>
        <taxon>Anthemidinae</taxon>
        <taxon>Tanacetum</taxon>
    </lineage>
</organism>
<dbReference type="Proteomes" id="UP001151760">
    <property type="component" value="Unassembled WGS sequence"/>
</dbReference>
<dbReference type="EMBL" id="BQNB010011350">
    <property type="protein sequence ID" value="GJS89438.1"/>
    <property type="molecule type" value="Genomic_DNA"/>
</dbReference>
<keyword evidence="2" id="KW-1185">Reference proteome</keyword>
<sequence length="154" mass="17490">MTRQNANIKETEFDHLFDTLSQYEPYVNASSEKNVARNHDPVALVAHSNVHYLHSHAKEDYQGEIQGNTQEDKLTTTMILLERAITQHYSTPTNNRLCTSSNIRNQEVIQDRRVDIQSKNVGYAGNGNRNAGRPNKNQIAIVRNGMVQQIEAND</sequence>